<dbReference type="SUPFAM" id="SSF48371">
    <property type="entry name" value="ARM repeat"/>
    <property type="match status" value="1"/>
</dbReference>
<dbReference type="InterPro" id="IPR011989">
    <property type="entry name" value="ARM-like"/>
</dbReference>
<proteinExistence type="predicted"/>
<keyword evidence="3" id="KW-1185">Reference proteome</keyword>
<protein>
    <recommendedName>
        <fullName evidence="4">Condensin complex subunit 1 C-terminal domain-containing protein</fullName>
    </recommendedName>
</protein>
<evidence type="ECO:0008006" key="4">
    <source>
        <dbReference type="Google" id="ProtNLM"/>
    </source>
</evidence>
<gene>
    <name evidence="2" type="ORF">BB558_000307</name>
</gene>
<feature type="region of interest" description="Disordered" evidence="1">
    <location>
        <begin position="1"/>
        <end position="21"/>
    </location>
</feature>
<comment type="caution">
    <text evidence="2">The sequence shown here is derived from an EMBL/GenBank/DDBJ whole genome shotgun (WGS) entry which is preliminary data.</text>
</comment>
<evidence type="ECO:0000313" key="2">
    <source>
        <dbReference type="EMBL" id="PWA03501.1"/>
    </source>
</evidence>
<dbReference type="PANTHER" id="PTHR20938">
    <property type="entry name" value="INTEGRATOR COMPLEX SUBUNIT 4"/>
    <property type="match status" value="1"/>
</dbReference>
<name>A0A2U1JEI9_SMIAN</name>
<accession>A0A2U1JEI9</accession>
<reference evidence="2 3" key="1">
    <citation type="journal article" date="2018" name="MBio">
        <title>Comparative Genomics Reveals the Core Gene Toolbox for the Fungus-Insect Symbiosis.</title>
        <authorList>
            <person name="Wang Y."/>
            <person name="Stata M."/>
            <person name="Wang W."/>
            <person name="Stajich J.E."/>
            <person name="White M.M."/>
            <person name="Moncalvo J.M."/>
        </authorList>
    </citation>
    <scope>NUCLEOTIDE SEQUENCE [LARGE SCALE GENOMIC DNA]</scope>
    <source>
        <strain evidence="2 3">AUS-126-30</strain>
    </source>
</reference>
<feature type="compositionally biased region" description="Basic and acidic residues" evidence="1">
    <location>
        <begin position="347"/>
        <end position="357"/>
    </location>
</feature>
<feature type="region of interest" description="Disordered" evidence="1">
    <location>
        <begin position="326"/>
        <end position="360"/>
    </location>
</feature>
<evidence type="ECO:0000313" key="3">
    <source>
        <dbReference type="Proteomes" id="UP000245591"/>
    </source>
</evidence>
<dbReference type="EMBL" id="MBFU01000012">
    <property type="protein sequence ID" value="PWA03501.1"/>
    <property type="molecule type" value="Genomic_DNA"/>
</dbReference>
<organism evidence="2 3">
    <name type="scientific">Smittium angustum</name>
    <dbReference type="NCBI Taxonomy" id="133377"/>
    <lineage>
        <taxon>Eukaryota</taxon>
        <taxon>Fungi</taxon>
        <taxon>Fungi incertae sedis</taxon>
        <taxon>Zoopagomycota</taxon>
        <taxon>Kickxellomycotina</taxon>
        <taxon>Harpellomycetes</taxon>
        <taxon>Harpellales</taxon>
        <taxon>Legeriomycetaceae</taxon>
        <taxon>Smittium</taxon>
    </lineage>
</organism>
<dbReference type="InterPro" id="IPR016024">
    <property type="entry name" value="ARM-type_fold"/>
</dbReference>
<dbReference type="Gene3D" id="1.25.10.10">
    <property type="entry name" value="Leucine-rich Repeat Variant"/>
    <property type="match status" value="1"/>
</dbReference>
<dbReference type="AlphaFoldDB" id="A0A2U1JEI9"/>
<dbReference type="Proteomes" id="UP000245591">
    <property type="component" value="Unassembled WGS sequence"/>
</dbReference>
<sequence>MKRNYSLLTENNTNSSKDSTQNVTPFTKLEEIYKLRRDYKESNQSINQVSILRLVETTLSTKVAEIINSLALRTFSEFCAFSPNGVDHLLDSLKNLILNRVGYLECEIYNAITVLSESSNKDTRSKLGYFIKQEQYPGGRIIDIESMVSKGLSHYNRATRCGAIEALPVVINIKYKFLEELAKKRIDIINTLSRFVQDPHPHVRKTSLLEIIKQFHQGNIPGVGLYQLCVKASKDESEPVRIAALDLMSILTEIYPENPVLISQFDEVEEIRLVDSSFVKVCDAVNDISFLVRQKAFEMLGRYKNVDSKFLLQTFSKQVMSHLKRNVTGKRSGKRGKENKSSLNQKESSEQNKKEKLAPGSDLNVNVESTEFRLLDSGAAGAFVHGLEDEFQEVRNAAISKQFLFKIIITA</sequence>
<dbReference type="PANTHER" id="PTHR20938:SF0">
    <property type="entry name" value="INTEGRATOR COMPLEX SUBUNIT 4"/>
    <property type="match status" value="1"/>
</dbReference>
<evidence type="ECO:0000256" key="1">
    <source>
        <dbReference type="SAM" id="MobiDB-lite"/>
    </source>
</evidence>